<protein>
    <submittedName>
        <fullName evidence="2">Uncharacterized protein</fullName>
    </submittedName>
</protein>
<evidence type="ECO:0000256" key="1">
    <source>
        <dbReference type="SAM" id="MobiDB-lite"/>
    </source>
</evidence>
<dbReference type="AlphaFoldDB" id="A0A6J4NLR7"/>
<feature type="non-terminal residue" evidence="2">
    <location>
        <position position="1"/>
    </location>
</feature>
<sequence length="75" mass="7524">VATRARPGPDPPRGPSPRRTRRASKGTISTFLRRVLRTAGGVRAGGDVGGGGGAGGLVRTCALPFGVFAAANPEL</sequence>
<name>A0A6J4NLR7_9ACTN</name>
<reference evidence="2" key="1">
    <citation type="submission" date="2020-02" db="EMBL/GenBank/DDBJ databases">
        <authorList>
            <person name="Meier V. D."/>
        </authorList>
    </citation>
    <scope>NUCLEOTIDE SEQUENCE</scope>
    <source>
        <strain evidence="2">AVDCRST_MAG01</strain>
    </source>
</reference>
<feature type="non-terminal residue" evidence="2">
    <location>
        <position position="75"/>
    </location>
</feature>
<feature type="region of interest" description="Disordered" evidence="1">
    <location>
        <begin position="1"/>
        <end position="28"/>
    </location>
</feature>
<evidence type="ECO:0000313" key="2">
    <source>
        <dbReference type="EMBL" id="CAA9389462.1"/>
    </source>
</evidence>
<dbReference type="EMBL" id="CADCUW010000065">
    <property type="protein sequence ID" value="CAA9389462.1"/>
    <property type="molecule type" value="Genomic_DNA"/>
</dbReference>
<proteinExistence type="predicted"/>
<organism evidence="2">
    <name type="scientific">uncultured Rubrobacteraceae bacterium</name>
    <dbReference type="NCBI Taxonomy" id="349277"/>
    <lineage>
        <taxon>Bacteria</taxon>
        <taxon>Bacillati</taxon>
        <taxon>Actinomycetota</taxon>
        <taxon>Rubrobacteria</taxon>
        <taxon>Rubrobacterales</taxon>
        <taxon>Rubrobacteraceae</taxon>
        <taxon>environmental samples</taxon>
    </lineage>
</organism>
<accession>A0A6J4NLR7</accession>
<gene>
    <name evidence="2" type="ORF">AVDCRST_MAG01-01-426</name>
</gene>